<dbReference type="PROSITE" id="PS50850">
    <property type="entry name" value="MFS"/>
    <property type="match status" value="1"/>
</dbReference>
<dbReference type="OrthoDB" id="9816124at2"/>
<evidence type="ECO:0000256" key="3">
    <source>
        <dbReference type="ARBA" id="ARBA00022475"/>
    </source>
</evidence>
<dbReference type="InterPro" id="IPR036259">
    <property type="entry name" value="MFS_trans_sf"/>
</dbReference>
<dbReference type="InterPro" id="IPR050171">
    <property type="entry name" value="MFS_Transporters"/>
</dbReference>
<evidence type="ECO:0000256" key="5">
    <source>
        <dbReference type="ARBA" id="ARBA00022989"/>
    </source>
</evidence>
<organism evidence="9 10">
    <name type="scientific">Veronia pacifica</name>
    <dbReference type="NCBI Taxonomy" id="1080227"/>
    <lineage>
        <taxon>Bacteria</taxon>
        <taxon>Pseudomonadati</taxon>
        <taxon>Pseudomonadota</taxon>
        <taxon>Gammaproteobacteria</taxon>
        <taxon>Vibrionales</taxon>
        <taxon>Vibrionaceae</taxon>
        <taxon>Veronia</taxon>
    </lineage>
</organism>
<keyword evidence="6 7" id="KW-0472">Membrane</keyword>
<gene>
    <name evidence="9" type="ORF">A8L45_20765</name>
</gene>
<dbReference type="Pfam" id="PF07690">
    <property type="entry name" value="MFS_1"/>
    <property type="match status" value="1"/>
</dbReference>
<keyword evidence="3" id="KW-1003">Cell membrane</keyword>
<proteinExistence type="predicted"/>
<feature type="transmembrane region" description="Helical" evidence="7">
    <location>
        <begin position="264"/>
        <end position="285"/>
    </location>
</feature>
<dbReference type="EMBL" id="LYBM01000056">
    <property type="protein sequence ID" value="ODA30237.1"/>
    <property type="molecule type" value="Genomic_DNA"/>
</dbReference>
<evidence type="ECO:0000313" key="10">
    <source>
        <dbReference type="Proteomes" id="UP000094936"/>
    </source>
</evidence>
<feature type="transmembrane region" description="Helical" evidence="7">
    <location>
        <begin position="16"/>
        <end position="36"/>
    </location>
</feature>
<name>A0A1C3EAF0_9GAMM</name>
<reference evidence="9 10" key="1">
    <citation type="submission" date="2016-05" db="EMBL/GenBank/DDBJ databases">
        <title>Genomic Taxonomy of the Vibrionaceae.</title>
        <authorList>
            <person name="Gomez-Gil B."/>
            <person name="Enciso-Ibarra J."/>
        </authorList>
    </citation>
    <scope>NUCLEOTIDE SEQUENCE [LARGE SCALE GENOMIC DNA]</scope>
    <source>
        <strain evidence="9 10">CAIM 1920</strain>
    </source>
</reference>
<dbReference type="AlphaFoldDB" id="A0A1C3EAF0"/>
<keyword evidence="5 7" id="KW-1133">Transmembrane helix</keyword>
<feature type="transmembrane region" description="Helical" evidence="7">
    <location>
        <begin position="225"/>
        <end position="244"/>
    </location>
</feature>
<evidence type="ECO:0000256" key="6">
    <source>
        <dbReference type="ARBA" id="ARBA00023136"/>
    </source>
</evidence>
<evidence type="ECO:0000256" key="4">
    <source>
        <dbReference type="ARBA" id="ARBA00022692"/>
    </source>
</evidence>
<dbReference type="STRING" id="1080227.A8L45_20765"/>
<dbReference type="GO" id="GO:0022857">
    <property type="term" value="F:transmembrane transporter activity"/>
    <property type="evidence" value="ECO:0007669"/>
    <property type="project" value="InterPro"/>
</dbReference>
<feature type="transmembrane region" description="Helical" evidence="7">
    <location>
        <begin position="72"/>
        <end position="90"/>
    </location>
</feature>
<evidence type="ECO:0000256" key="7">
    <source>
        <dbReference type="SAM" id="Phobius"/>
    </source>
</evidence>
<feature type="transmembrane region" description="Helical" evidence="7">
    <location>
        <begin position="42"/>
        <end position="60"/>
    </location>
</feature>
<dbReference type="InterPro" id="IPR020846">
    <property type="entry name" value="MFS_dom"/>
</dbReference>
<dbReference type="SUPFAM" id="SSF103473">
    <property type="entry name" value="MFS general substrate transporter"/>
    <property type="match status" value="1"/>
</dbReference>
<dbReference type="RefSeq" id="WP_017089781.1">
    <property type="nucleotide sequence ID" value="NZ_JBHUIF010000017.1"/>
</dbReference>
<comment type="subcellular location">
    <subcellularLocation>
        <location evidence="1">Cell membrane</location>
        <topology evidence="1">Multi-pass membrane protein</topology>
    </subcellularLocation>
</comment>
<sequence length="414" mass="44890">MKQSELVIRFGIQQGMHWMVVGLLIPVITLIFQSRGLNLTEIGVVMAVWIGSTAILEVPLGGVADTFGRKNTYLFSLALNLLGCLALFYASSLGGILVSAMSLGASRAVYSGSLDAWFYDSFVNSMGEYSYHTAIAKINVLVTAGLATGSLIGGVLPNSIVSSYIETFSVYDINILVASVSSIVLFFLTWVLLPEQKNIKENTQNTIAIAMQTSITALTVSLNQWTLRLLFQATLVFGAVMSAVENFWQPYLADLIGTAPDDLTLFGIISALYFLMSALSSVLSIPLLKIFFGSHKALIFTTRSLAGFSLLLLANATNTTSFALLYLTFFFLFTMGNNSEQVLLNENTQEEIRSTTLSISSFAVTCGGMLASLTMGVISEYFGISISWILCGSILLISSLYFLVIREVSRAEST</sequence>
<dbReference type="PANTHER" id="PTHR23517">
    <property type="entry name" value="RESISTANCE PROTEIN MDTM, PUTATIVE-RELATED-RELATED"/>
    <property type="match status" value="1"/>
</dbReference>
<accession>A0A1C3EAF0</accession>
<dbReference type="PANTHER" id="PTHR23517:SF3">
    <property type="entry name" value="INTEGRAL MEMBRANE TRANSPORT PROTEIN"/>
    <property type="match status" value="1"/>
</dbReference>
<dbReference type="Gene3D" id="1.20.1250.20">
    <property type="entry name" value="MFS general substrate transporter like domains"/>
    <property type="match status" value="1"/>
</dbReference>
<keyword evidence="4 7" id="KW-0812">Transmembrane</keyword>
<feature type="domain" description="Major facilitator superfamily (MFS) profile" evidence="8">
    <location>
        <begin position="6"/>
        <end position="410"/>
    </location>
</feature>
<feature type="transmembrane region" description="Helical" evidence="7">
    <location>
        <begin position="173"/>
        <end position="193"/>
    </location>
</feature>
<keyword evidence="2" id="KW-0813">Transport</keyword>
<evidence type="ECO:0000259" key="8">
    <source>
        <dbReference type="PROSITE" id="PS50850"/>
    </source>
</evidence>
<dbReference type="Proteomes" id="UP000094936">
    <property type="component" value="Unassembled WGS sequence"/>
</dbReference>
<evidence type="ECO:0000256" key="1">
    <source>
        <dbReference type="ARBA" id="ARBA00004651"/>
    </source>
</evidence>
<feature type="transmembrane region" description="Helical" evidence="7">
    <location>
        <begin position="140"/>
        <end position="161"/>
    </location>
</feature>
<dbReference type="InterPro" id="IPR011701">
    <property type="entry name" value="MFS"/>
</dbReference>
<evidence type="ECO:0000313" key="9">
    <source>
        <dbReference type="EMBL" id="ODA30237.1"/>
    </source>
</evidence>
<dbReference type="GO" id="GO:0005886">
    <property type="term" value="C:plasma membrane"/>
    <property type="evidence" value="ECO:0007669"/>
    <property type="project" value="UniProtKB-SubCell"/>
</dbReference>
<keyword evidence="10" id="KW-1185">Reference proteome</keyword>
<protein>
    <submittedName>
        <fullName evidence="9">MFS transporter</fullName>
    </submittedName>
</protein>
<feature type="transmembrane region" description="Helical" evidence="7">
    <location>
        <begin position="384"/>
        <end position="404"/>
    </location>
</feature>
<comment type="caution">
    <text evidence="9">The sequence shown here is derived from an EMBL/GenBank/DDBJ whole genome shotgun (WGS) entry which is preliminary data.</text>
</comment>
<evidence type="ECO:0000256" key="2">
    <source>
        <dbReference type="ARBA" id="ARBA00022448"/>
    </source>
</evidence>